<reference evidence="2" key="2">
    <citation type="submission" date="2020-09" db="EMBL/GenBank/DDBJ databases">
        <authorList>
            <person name="Sun Q."/>
            <person name="Ohkuma M."/>
        </authorList>
    </citation>
    <scope>NUCLEOTIDE SEQUENCE</scope>
    <source>
        <strain evidence="2">JCM 4386</strain>
    </source>
</reference>
<organism evidence="2 3">
    <name type="scientific">Streptomyces humidus</name>
    <dbReference type="NCBI Taxonomy" id="52259"/>
    <lineage>
        <taxon>Bacteria</taxon>
        <taxon>Bacillati</taxon>
        <taxon>Actinomycetota</taxon>
        <taxon>Actinomycetes</taxon>
        <taxon>Kitasatosporales</taxon>
        <taxon>Streptomycetaceae</taxon>
        <taxon>Streptomyces</taxon>
    </lineage>
</organism>
<evidence type="ECO:0000256" key="1">
    <source>
        <dbReference type="SAM" id="MobiDB-lite"/>
    </source>
</evidence>
<keyword evidence="3" id="KW-1185">Reference proteome</keyword>
<dbReference type="EMBL" id="BMTL01000036">
    <property type="protein sequence ID" value="GGS19425.1"/>
    <property type="molecule type" value="Genomic_DNA"/>
</dbReference>
<evidence type="ECO:0000313" key="2">
    <source>
        <dbReference type="EMBL" id="GGS19425.1"/>
    </source>
</evidence>
<reference evidence="2" key="1">
    <citation type="journal article" date="2014" name="Int. J. Syst. Evol. Microbiol.">
        <title>Complete genome sequence of Corynebacterium casei LMG S-19264T (=DSM 44701T), isolated from a smear-ripened cheese.</title>
        <authorList>
            <consortium name="US DOE Joint Genome Institute (JGI-PGF)"/>
            <person name="Walter F."/>
            <person name="Albersmeier A."/>
            <person name="Kalinowski J."/>
            <person name="Ruckert C."/>
        </authorList>
    </citation>
    <scope>NUCLEOTIDE SEQUENCE</scope>
    <source>
        <strain evidence="2">JCM 4386</strain>
    </source>
</reference>
<comment type="caution">
    <text evidence="2">The sequence shown here is derived from an EMBL/GenBank/DDBJ whole genome shotgun (WGS) entry which is preliminary data.</text>
</comment>
<dbReference type="Proteomes" id="UP000606194">
    <property type="component" value="Unassembled WGS sequence"/>
</dbReference>
<protein>
    <submittedName>
        <fullName evidence="2">Uncharacterized protein</fullName>
    </submittedName>
</protein>
<feature type="region of interest" description="Disordered" evidence="1">
    <location>
        <begin position="1"/>
        <end position="62"/>
    </location>
</feature>
<name>A0A918G5I7_9ACTN</name>
<proteinExistence type="predicted"/>
<evidence type="ECO:0000313" key="3">
    <source>
        <dbReference type="Proteomes" id="UP000606194"/>
    </source>
</evidence>
<gene>
    <name evidence="2" type="ORF">GCM10010269_68060</name>
</gene>
<sequence length="111" mass="11610">MAAAVALSEQVSRAGRGPPAGLRVRIPRRPGRSARTARQAVPCPRVRPEPVASPRARPSPRARIRVRFGFGVRAGRGAVTGRDLTQIVGPVEAEGSVGAFPDGPAARLPYG</sequence>
<accession>A0A918G5I7</accession>
<dbReference type="AlphaFoldDB" id="A0A918G5I7"/>